<dbReference type="Proteomes" id="UP000004410">
    <property type="component" value="Unassembled WGS sequence"/>
</dbReference>
<name>A7B1W5_MEDG7</name>
<sequence>MVLIDESDVVKPDGKHFEALGIVRDGSESTQTKMFIKRDIM</sequence>
<organism evidence="1 2">
    <name type="scientific">Mediterraneibacter gnavus (strain ATCC 29149 / DSM 114966 / JCM 6515 / VPI C7-9)</name>
    <name type="common">Ruminococcus gnavus</name>
    <dbReference type="NCBI Taxonomy" id="411470"/>
    <lineage>
        <taxon>Bacteria</taxon>
        <taxon>Bacillati</taxon>
        <taxon>Bacillota</taxon>
        <taxon>Clostridia</taxon>
        <taxon>Lachnospirales</taxon>
        <taxon>Lachnospiraceae</taxon>
        <taxon>Mediterraneibacter</taxon>
    </lineage>
</organism>
<gene>
    <name evidence="1" type="ORF">RUMGNA_01541</name>
</gene>
<protein>
    <submittedName>
        <fullName evidence="1">Uncharacterized protein</fullName>
    </submittedName>
</protein>
<dbReference type="EMBL" id="AAYG02000011">
    <property type="protein sequence ID" value="EDN78237.1"/>
    <property type="molecule type" value="Genomic_DNA"/>
</dbReference>
<proteinExistence type="predicted"/>
<dbReference type="AlphaFoldDB" id="A7B1W5"/>
<reference evidence="1 2" key="1">
    <citation type="submission" date="2007-04" db="EMBL/GenBank/DDBJ databases">
        <authorList>
            <person name="Fulton L."/>
            <person name="Clifton S."/>
            <person name="Fulton B."/>
            <person name="Xu J."/>
            <person name="Minx P."/>
            <person name="Pepin K.H."/>
            <person name="Johnson M."/>
            <person name="Thiruvilangam P."/>
            <person name="Bhonagiri V."/>
            <person name="Nash W.E."/>
            <person name="Mardis E.R."/>
            <person name="Wilson R.K."/>
        </authorList>
    </citation>
    <scope>NUCLEOTIDE SEQUENCE [LARGE SCALE GENOMIC DNA]</scope>
    <source>
        <strain evidence="1 2">ATCC 29149</strain>
    </source>
</reference>
<evidence type="ECO:0000313" key="2">
    <source>
        <dbReference type="Proteomes" id="UP000004410"/>
    </source>
</evidence>
<evidence type="ECO:0000313" key="1">
    <source>
        <dbReference type="EMBL" id="EDN78237.1"/>
    </source>
</evidence>
<comment type="caution">
    <text evidence="1">The sequence shown here is derived from an EMBL/GenBank/DDBJ whole genome shotgun (WGS) entry which is preliminary data.</text>
</comment>
<reference evidence="1 2" key="2">
    <citation type="submission" date="2007-06" db="EMBL/GenBank/DDBJ databases">
        <title>Draft genome sequence of Ruminococcus gnavus (ATCC 29149).</title>
        <authorList>
            <person name="Sudarsanam P."/>
            <person name="Ley R."/>
            <person name="Guruge J."/>
            <person name="Turnbaugh P.J."/>
            <person name="Mahowald M."/>
            <person name="Liep D."/>
            <person name="Gordon J."/>
        </authorList>
    </citation>
    <scope>NUCLEOTIDE SEQUENCE [LARGE SCALE GENOMIC DNA]</scope>
    <source>
        <strain evidence="1 2">ATCC 29149</strain>
    </source>
</reference>
<accession>A7B1W5</accession>
<dbReference type="PaxDb" id="411470-RUMGNA_01541"/>